<dbReference type="OrthoDB" id="5575722at2759"/>
<evidence type="ECO:0000313" key="4">
    <source>
        <dbReference type="Proteomes" id="UP000813824"/>
    </source>
</evidence>
<evidence type="ECO:0000313" key="3">
    <source>
        <dbReference type="EMBL" id="KAH8103899.1"/>
    </source>
</evidence>
<name>A0A8K0UTB1_9AGAR</name>
<keyword evidence="2" id="KW-0732">Signal</keyword>
<reference evidence="3" key="1">
    <citation type="journal article" date="2021" name="New Phytol.">
        <title>Evolutionary innovations through gain and loss of genes in the ectomycorrhizal Boletales.</title>
        <authorList>
            <person name="Wu G."/>
            <person name="Miyauchi S."/>
            <person name="Morin E."/>
            <person name="Kuo A."/>
            <person name="Drula E."/>
            <person name="Varga T."/>
            <person name="Kohler A."/>
            <person name="Feng B."/>
            <person name="Cao Y."/>
            <person name="Lipzen A."/>
            <person name="Daum C."/>
            <person name="Hundley H."/>
            <person name="Pangilinan J."/>
            <person name="Johnson J."/>
            <person name="Barry K."/>
            <person name="LaButti K."/>
            <person name="Ng V."/>
            <person name="Ahrendt S."/>
            <person name="Min B."/>
            <person name="Choi I.G."/>
            <person name="Park H."/>
            <person name="Plett J.M."/>
            <person name="Magnuson J."/>
            <person name="Spatafora J.W."/>
            <person name="Nagy L.G."/>
            <person name="Henrissat B."/>
            <person name="Grigoriev I.V."/>
            <person name="Yang Z.L."/>
            <person name="Xu J."/>
            <person name="Martin F.M."/>
        </authorList>
    </citation>
    <scope>NUCLEOTIDE SEQUENCE</scope>
    <source>
        <strain evidence="3">KKN 215</strain>
    </source>
</reference>
<accession>A0A8K0UTB1</accession>
<feature type="chain" id="PRO_5035436987" description="HAUS augmin-like complex subunit 6 N-terminal domain-containing protein" evidence="2">
    <location>
        <begin position="26"/>
        <end position="680"/>
    </location>
</feature>
<feature type="signal peptide" evidence="2">
    <location>
        <begin position="1"/>
        <end position="25"/>
    </location>
</feature>
<proteinExistence type="predicted"/>
<dbReference type="Proteomes" id="UP000813824">
    <property type="component" value="Unassembled WGS sequence"/>
</dbReference>
<feature type="region of interest" description="Disordered" evidence="1">
    <location>
        <begin position="555"/>
        <end position="581"/>
    </location>
</feature>
<gene>
    <name evidence="3" type="ORF">BXZ70DRAFT_670531</name>
</gene>
<organism evidence="3 4">
    <name type="scientific">Cristinia sonorae</name>
    <dbReference type="NCBI Taxonomy" id="1940300"/>
    <lineage>
        <taxon>Eukaryota</taxon>
        <taxon>Fungi</taxon>
        <taxon>Dikarya</taxon>
        <taxon>Basidiomycota</taxon>
        <taxon>Agaricomycotina</taxon>
        <taxon>Agaricomycetes</taxon>
        <taxon>Agaricomycetidae</taxon>
        <taxon>Agaricales</taxon>
        <taxon>Pleurotineae</taxon>
        <taxon>Stephanosporaceae</taxon>
        <taxon>Cristinia</taxon>
    </lineage>
</organism>
<sequence>MSAAIPASLAILIHLHLLNFQLKNAANYDENLFNAQKHGIGERSKALEDISYFLVTKIEGQKSQVKKILPTYPCSQPSDILAYRASLTKYLESLRNEALRPSEIDGGTSAGLQNGKAPMPVAWWWRDVVVRKSLLEECSGDRFERLLLALSTHALLSSTPSRRSDESRSNMEQHVVTSRYHDALVKFQAAKQSERSFMYCVQRRRASELKRLRERLLDPSKAMNSRYSALSTDRLVTLSESALIDLLQAYWKGEGGHKELHFLVYLAGLRSDGYLGHNLVNDAELCSEPALVQSPTTSRIHPLPVAAAHFPSHLQALRTVPSTHVISATRECTESASVDNLGVTLQLVTEKLSAEANRQAVLRTALDKARKVQEDLSVRLQSKRSRSQSAGPVDLQLRHVPISGAIFVPDAEPPTSVLSDFFIKPLPPDHESAVQSRATRIRETLKASWPAIPEPPSSSEPESEPEPAAEPSPAIAAATRLRLPQPNIIAKPSNAAHVKFAVTNAARRQSRASPRKSNVLMAGRARRSSAFSRRKSLAFEKYEVEKIADSFLDSSTSDVEVSDPGASRLLRPHSPTTPAKRNKITKGQLLTPRSILGSPGKKYMRPSFDIETHERAMAVELPRKSLGQMLEADEADEGVGDEENVYEGNSMTLKDILLQANATQYDLLQGDELEDGSFDW</sequence>
<dbReference type="EMBL" id="JAEVFJ010000006">
    <property type="protein sequence ID" value="KAH8103899.1"/>
    <property type="molecule type" value="Genomic_DNA"/>
</dbReference>
<keyword evidence="4" id="KW-1185">Reference proteome</keyword>
<dbReference type="AlphaFoldDB" id="A0A8K0UTB1"/>
<feature type="region of interest" description="Disordered" evidence="1">
    <location>
        <begin position="446"/>
        <end position="472"/>
    </location>
</feature>
<evidence type="ECO:0008006" key="5">
    <source>
        <dbReference type="Google" id="ProtNLM"/>
    </source>
</evidence>
<evidence type="ECO:0000256" key="1">
    <source>
        <dbReference type="SAM" id="MobiDB-lite"/>
    </source>
</evidence>
<evidence type="ECO:0000256" key="2">
    <source>
        <dbReference type="SAM" id="SignalP"/>
    </source>
</evidence>
<protein>
    <recommendedName>
        <fullName evidence="5">HAUS augmin-like complex subunit 6 N-terminal domain-containing protein</fullName>
    </recommendedName>
</protein>
<comment type="caution">
    <text evidence="3">The sequence shown here is derived from an EMBL/GenBank/DDBJ whole genome shotgun (WGS) entry which is preliminary data.</text>
</comment>